<evidence type="ECO:0000259" key="3">
    <source>
        <dbReference type="Pfam" id="PF13359"/>
    </source>
</evidence>
<dbReference type="STRING" id="1336337.A0A3N4JGW5"/>
<evidence type="ECO:0000313" key="4">
    <source>
        <dbReference type="EMBL" id="RPA95931.1"/>
    </source>
</evidence>
<evidence type="ECO:0000256" key="1">
    <source>
        <dbReference type="ARBA" id="ARBA00001968"/>
    </source>
</evidence>
<comment type="cofactor">
    <cofactor evidence="1">
        <name>a divalent metal cation</name>
        <dbReference type="ChEBI" id="CHEBI:60240"/>
    </cofactor>
</comment>
<gene>
    <name evidence="4" type="ORF">L873DRAFT_1811989</name>
</gene>
<evidence type="ECO:0000256" key="2">
    <source>
        <dbReference type="ARBA" id="ARBA00022723"/>
    </source>
</evidence>
<evidence type="ECO:0000313" key="5">
    <source>
        <dbReference type="Proteomes" id="UP000276215"/>
    </source>
</evidence>
<dbReference type="InterPro" id="IPR027806">
    <property type="entry name" value="HARBI1_dom"/>
</dbReference>
<dbReference type="AlphaFoldDB" id="A0A3N4JGW5"/>
<dbReference type="GO" id="GO:0046872">
    <property type="term" value="F:metal ion binding"/>
    <property type="evidence" value="ECO:0007669"/>
    <property type="project" value="UniProtKB-KW"/>
</dbReference>
<proteinExistence type="predicted"/>
<keyword evidence="5" id="KW-1185">Reference proteome</keyword>
<organism evidence="4 5">
    <name type="scientific">Choiromyces venosus 120613-1</name>
    <dbReference type="NCBI Taxonomy" id="1336337"/>
    <lineage>
        <taxon>Eukaryota</taxon>
        <taxon>Fungi</taxon>
        <taxon>Dikarya</taxon>
        <taxon>Ascomycota</taxon>
        <taxon>Pezizomycotina</taxon>
        <taxon>Pezizomycetes</taxon>
        <taxon>Pezizales</taxon>
        <taxon>Tuberaceae</taxon>
        <taxon>Choiromyces</taxon>
    </lineage>
</organism>
<sequence length="146" mass="16621">MSILVLLRLHFITPDGIVSSLADPWFGREGDWGMYIDSGLERHLRRINDGIEPNDGYKATIGLPLDPILKAINMHMSSMRISVEHGFGKMMNLWSFNGFKRNVKSGLSPIAGYFLVACFLSNIHSCLYRNETRDQFHCNLPSLSRY</sequence>
<reference evidence="4 5" key="1">
    <citation type="journal article" date="2018" name="Nat. Ecol. Evol.">
        <title>Pezizomycetes genomes reveal the molecular basis of ectomycorrhizal truffle lifestyle.</title>
        <authorList>
            <person name="Murat C."/>
            <person name="Payen T."/>
            <person name="Noel B."/>
            <person name="Kuo A."/>
            <person name="Morin E."/>
            <person name="Chen J."/>
            <person name="Kohler A."/>
            <person name="Krizsan K."/>
            <person name="Balestrini R."/>
            <person name="Da Silva C."/>
            <person name="Montanini B."/>
            <person name="Hainaut M."/>
            <person name="Levati E."/>
            <person name="Barry K.W."/>
            <person name="Belfiori B."/>
            <person name="Cichocki N."/>
            <person name="Clum A."/>
            <person name="Dockter R.B."/>
            <person name="Fauchery L."/>
            <person name="Guy J."/>
            <person name="Iotti M."/>
            <person name="Le Tacon F."/>
            <person name="Lindquist E.A."/>
            <person name="Lipzen A."/>
            <person name="Malagnac F."/>
            <person name="Mello A."/>
            <person name="Molinier V."/>
            <person name="Miyauchi S."/>
            <person name="Poulain J."/>
            <person name="Riccioni C."/>
            <person name="Rubini A."/>
            <person name="Sitrit Y."/>
            <person name="Splivallo R."/>
            <person name="Traeger S."/>
            <person name="Wang M."/>
            <person name="Zifcakova L."/>
            <person name="Wipf D."/>
            <person name="Zambonelli A."/>
            <person name="Paolocci F."/>
            <person name="Nowrousian M."/>
            <person name="Ottonello S."/>
            <person name="Baldrian P."/>
            <person name="Spatafora J.W."/>
            <person name="Henrissat B."/>
            <person name="Nagy L.G."/>
            <person name="Aury J.M."/>
            <person name="Wincker P."/>
            <person name="Grigoriev I.V."/>
            <person name="Bonfante P."/>
            <person name="Martin F.M."/>
        </authorList>
    </citation>
    <scope>NUCLEOTIDE SEQUENCE [LARGE SCALE GENOMIC DNA]</scope>
    <source>
        <strain evidence="4 5">120613-1</strain>
    </source>
</reference>
<dbReference type="OrthoDB" id="2283549at2759"/>
<dbReference type="EMBL" id="ML120419">
    <property type="protein sequence ID" value="RPA95931.1"/>
    <property type="molecule type" value="Genomic_DNA"/>
</dbReference>
<accession>A0A3N4JGW5</accession>
<keyword evidence="2" id="KW-0479">Metal-binding</keyword>
<protein>
    <recommendedName>
        <fullName evidence="3">DDE Tnp4 domain-containing protein</fullName>
    </recommendedName>
</protein>
<dbReference type="Proteomes" id="UP000276215">
    <property type="component" value="Unassembled WGS sequence"/>
</dbReference>
<dbReference type="Pfam" id="PF13359">
    <property type="entry name" value="DDE_Tnp_4"/>
    <property type="match status" value="1"/>
</dbReference>
<feature type="domain" description="DDE Tnp4" evidence="3">
    <location>
        <begin position="9"/>
        <end position="122"/>
    </location>
</feature>
<name>A0A3N4JGW5_9PEZI</name>